<keyword evidence="3" id="KW-0677">Repeat</keyword>
<keyword evidence="6" id="KW-0238">DNA-binding</keyword>
<accession>A0A7I8WCW5</accession>
<dbReference type="Proteomes" id="UP000549394">
    <property type="component" value="Unassembled WGS sequence"/>
</dbReference>
<keyword evidence="11" id="KW-1185">Reference proteome</keyword>
<sequence>MPGSDEKSIPKDFSSRVFNDSSIESRRNEKFNIPIITLNDADNSLAESYLTEKQTLSYGSGIPKRVKKDYKGLGVCPWMDEPYPHDCVSVIKLEKPLKPGIVKCELCPYKSAPSVVKAHQIVHSTEKTFDCRLCKKSFKWVQSLRRHISTVHVGIKKALCPNCGKSLATRHS</sequence>
<feature type="domain" description="C2H2-type" evidence="9">
    <location>
        <begin position="129"/>
        <end position="157"/>
    </location>
</feature>
<keyword evidence="5" id="KW-0862">Zinc</keyword>
<dbReference type="GO" id="GO:0005634">
    <property type="term" value="C:nucleus"/>
    <property type="evidence" value="ECO:0007669"/>
    <property type="project" value="UniProtKB-SubCell"/>
</dbReference>
<name>A0A7I8WCW5_9ANNE</name>
<evidence type="ECO:0000313" key="10">
    <source>
        <dbReference type="EMBL" id="CAD5125997.1"/>
    </source>
</evidence>
<dbReference type="InterPro" id="IPR050589">
    <property type="entry name" value="Ikaros_C2H2-ZF"/>
</dbReference>
<evidence type="ECO:0000256" key="5">
    <source>
        <dbReference type="ARBA" id="ARBA00022833"/>
    </source>
</evidence>
<protein>
    <recommendedName>
        <fullName evidence="9">C2H2-type domain-containing protein</fullName>
    </recommendedName>
</protein>
<comment type="subcellular location">
    <subcellularLocation>
        <location evidence="1">Nucleus</location>
    </subcellularLocation>
</comment>
<evidence type="ECO:0000256" key="1">
    <source>
        <dbReference type="ARBA" id="ARBA00004123"/>
    </source>
</evidence>
<dbReference type="GO" id="GO:0008270">
    <property type="term" value="F:zinc ion binding"/>
    <property type="evidence" value="ECO:0007669"/>
    <property type="project" value="UniProtKB-KW"/>
</dbReference>
<keyword evidence="2" id="KW-0479">Metal-binding</keyword>
<dbReference type="AlphaFoldDB" id="A0A7I8WCW5"/>
<dbReference type="OrthoDB" id="3437960at2759"/>
<evidence type="ECO:0000256" key="8">
    <source>
        <dbReference type="PROSITE-ProRule" id="PRU00042"/>
    </source>
</evidence>
<dbReference type="InterPro" id="IPR013087">
    <property type="entry name" value="Znf_C2H2_type"/>
</dbReference>
<evidence type="ECO:0000256" key="3">
    <source>
        <dbReference type="ARBA" id="ARBA00022737"/>
    </source>
</evidence>
<organism evidence="10 11">
    <name type="scientific">Dimorphilus gyrociliatus</name>
    <dbReference type="NCBI Taxonomy" id="2664684"/>
    <lineage>
        <taxon>Eukaryota</taxon>
        <taxon>Metazoa</taxon>
        <taxon>Spiralia</taxon>
        <taxon>Lophotrochozoa</taxon>
        <taxon>Annelida</taxon>
        <taxon>Polychaeta</taxon>
        <taxon>Polychaeta incertae sedis</taxon>
        <taxon>Dinophilidae</taxon>
        <taxon>Dimorphilus</taxon>
    </lineage>
</organism>
<evidence type="ECO:0000256" key="7">
    <source>
        <dbReference type="ARBA" id="ARBA00023242"/>
    </source>
</evidence>
<comment type="caution">
    <text evidence="10">The sequence shown here is derived from an EMBL/GenBank/DDBJ whole genome shotgun (WGS) entry which is preliminary data.</text>
</comment>
<keyword evidence="7" id="KW-0539">Nucleus</keyword>
<evidence type="ECO:0000313" key="11">
    <source>
        <dbReference type="Proteomes" id="UP000549394"/>
    </source>
</evidence>
<evidence type="ECO:0000259" key="9">
    <source>
        <dbReference type="PROSITE" id="PS50157"/>
    </source>
</evidence>
<proteinExistence type="predicted"/>
<dbReference type="InterPro" id="IPR036236">
    <property type="entry name" value="Znf_C2H2_sf"/>
</dbReference>
<dbReference type="EMBL" id="CAJFCJ010000031">
    <property type="protein sequence ID" value="CAD5125997.1"/>
    <property type="molecule type" value="Genomic_DNA"/>
</dbReference>
<evidence type="ECO:0000256" key="4">
    <source>
        <dbReference type="ARBA" id="ARBA00022771"/>
    </source>
</evidence>
<dbReference type="GO" id="GO:0000978">
    <property type="term" value="F:RNA polymerase II cis-regulatory region sequence-specific DNA binding"/>
    <property type="evidence" value="ECO:0007669"/>
    <property type="project" value="TreeGrafter"/>
</dbReference>
<evidence type="ECO:0000256" key="2">
    <source>
        <dbReference type="ARBA" id="ARBA00022723"/>
    </source>
</evidence>
<reference evidence="10 11" key="1">
    <citation type="submission" date="2020-08" db="EMBL/GenBank/DDBJ databases">
        <authorList>
            <person name="Hejnol A."/>
        </authorList>
    </citation>
    <scope>NUCLEOTIDE SEQUENCE [LARGE SCALE GENOMIC DNA]</scope>
</reference>
<dbReference type="SUPFAM" id="SSF57667">
    <property type="entry name" value="beta-beta-alpha zinc fingers"/>
    <property type="match status" value="1"/>
</dbReference>
<dbReference type="GO" id="GO:0006357">
    <property type="term" value="P:regulation of transcription by RNA polymerase II"/>
    <property type="evidence" value="ECO:0007669"/>
    <property type="project" value="TreeGrafter"/>
</dbReference>
<gene>
    <name evidence="10" type="ORF">DGYR_LOCUS13286</name>
</gene>
<dbReference type="PANTHER" id="PTHR24404">
    <property type="entry name" value="ZINC FINGER PROTEIN"/>
    <property type="match status" value="1"/>
</dbReference>
<dbReference type="PANTHER" id="PTHR24404:SF114">
    <property type="entry name" value="KLUMPFUSS, ISOFORM B-RELATED"/>
    <property type="match status" value="1"/>
</dbReference>
<dbReference type="PROSITE" id="PS50157">
    <property type="entry name" value="ZINC_FINGER_C2H2_2"/>
    <property type="match status" value="1"/>
</dbReference>
<keyword evidence="4 8" id="KW-0863">Zinc-finger</keyword>
<dbReference type="Gene3D" id="3.30.160.60">
    <property type="entry name" value="Classic Zinc Finger"/>
    <property type="match status" value="1"/>
</dbReference>
<dbReference type="PROSITE" id="PS00028">
    <property type="entry name" value="ZINC_FINGER_C2H2_1"/>
    <property type="match status" value="1"/>
</dbReference>
<dbReference type="SMART" id="SM00355">
    <property type="entry name" value="ZnF_C2H2"/>
    <property type="match status" value="2"/>
</dbReference>
<evidence type="ECO:0000256" key="6">
    <source>
        <dbReference type="ARBA" id="ARBA00023125"/>
    </source>
</evidence>
<dbReference type="GO" id="GO:0003700">
    <property type="term" value="F:DNA-binding transcription factor activity"/>
    <property type="evidence" value="ECO:0007669"/>
    <property type="project" value="TreeGrafter"/>
</dbReference>